<sequence>MAKVVIILTLVVVLLENPGTCLGRRVLFYELISKKANLHQKARINVPSLLHRTNQTYSKRLLIRKKRNGRNYPEELMNYPKNYNDSALIISSIQNRLSP</sequence>
<feature type="signal peptide" evidence="1">
    <location>
        <begin position="1"/>
        <end position="23"/>
    </location>
</feature>
<proteinExistence type="predicted"/>
<organism evidence="2 3">
    <name type="scientific">Wuchereria bancrofti</name>
    <dbReference type="NCBI Taxonomy" id="6293"/>
    <lineage>
        <taxon>Eukaryota</taxon>
        <taxon>Metazoa</taxon>
        <taxon>Ecdysozoa</taxon>
        <taxon>Nematoda</taxon>
        <taxon>Chromadorea</taxon>
        <taxon>Rhabditida</taxon>
        <taxon>Spirurina</taxon>
        <taxon>Spiruromorpha</taxon>
        <taxon>Filarioidea</taxon>
        <taxon>Onchocercidae</taxon>
        <taxon>Wuchereria</taxon>
    </lineage>
</organism>
<comment type="caution">
    <text evidence="2">The sequence shown here is derived from an EMBL/GenBank/DDBJ whole genome shotgun (WGS) entry which is preliminary data.</text>
</comment>
<reference evidence="3" key="1">
    <citation type="submission" date="2012-08" db="EMBL/GenBank/DDBJ databases">
        <title>The Genome Sequence of Wuchereria bancrofti.</title>
        <authorList>
            <person name="Nutman T.B."/>
            <person name="Fink D.L."/>
            <person name="Russ C."/>
            <person name="Young S."/>
            <person name="Zeng Q."/>
            <person name="Koehrsen M."/>
            <person name="Alvarado L."/>
            <person name="Berlin A."/>
            <person name="Chapman S.B."/>
            <person name="Chen Z."/>
            <person name="Freedman E."/>
            <person name="Gellesch M."/>
            <person name="Goldberg J."/>
            <person name="Griggs A."/>
            <person name="Gujja S."/>
            <person name="Heilman E.R."/>
            <person name="Heiman D."/>
            <person name="Hepburn T."/>
            <person name="Howarth C."/>
            <person name="Jen D."/>
            <person name="Larson L."/>
            <person name="Lewis B."/>
            <person name="Mehta T."/>
            <person name="Park D."/>
            <person name="Pearson M."/>
            <person name="Roberts A."/>
            <person name="Saif S."/>
            <person name="Shea T."/>
            <person name="Shenoy N."/>
            <person name="Sisk P."/>
            <person name="Stolte C."/>
            <person name="Sykes S."/>
            <person name="Walk T."/>
            <person name="White J."/>
            <person name="Yandava C."/>
            <person name="Haas B."/>
            <person name="Henn M.R."/>
            <person name="Nusbaum C."/>
            <person name="Birren B."/>
        </authorList>
    </citation>
    <scope>NUCLEOTIDE SEQUENCE [LARGE SCALE GENOMIC DNA]</scope>
    <source>
        <strain evidence="3">NA</strain>
    </source>
</reference>
<name>J9ET40_WUCBA</name>
<evidence type="ECO:0000313" key="3">
    <source>
        <dbReference type="Proteomes" id="UP000004810"/>
    </source>
</evidence>
<dbReference type="Proteomes" id="UP000004810">
    <property type="component" value="Unassembled WGS sequence"/>
</dbReference>
<feature type="chain" id="PRO_5003822230" evidence="1">
    <location>
        <begin position="24"/>
        <end position="99"/>
    </location>
</feature>
<gene>
    <name evidence="2" type="ORF">WUBG_03738</name>
</gene>
<evidence type="ECO:0000256" key="1">
    <source>
        <dbReference type="SAM" id="SignalP"/>
    </source>
</evidence>
<evidence type="ECO:0000313" key="2">
    <source>
        <dbReference type="EMBL" id="EJW85353.1"/>
    </source>
</evidence>
<accession>J9ET40</accession>
<dbReference type="AlphaFoldDB" id="J9ET40"/>
<keyword evidence="1" id="KW-0732">Signal</keyword>
<dbReference type="EMBL" id="ADBV01001184">
    <property type="protein sequence ID" value="EJW85353.1"/>
    <property type="molecule type" value="Genomic_DNA"/>
</dbReference>
<protein>
    <submittedName>
        <fullName evidence="2">Uncharacterized protein</fullName>
    </submittedName>
</protein>